<evidence type="ECO:0000259" key="5">
    <source>
        <dbReference type="PROSITE" id="PS50853"/>
    </source>
</evidence>
<dbReference type="InterPro" id="IPR006103">
    <property type="entry name" value="Glyco_hydro_2_cat"/>
</dbReference>
<evidence type="ECO:0000256" key="4">
    <source>
        <dbReference type="SAM" id="SignalP"/>
    </source>
</evidence>
<evidence type="ECO:0000256" key="3">
    <source>
        <dbReference type="ARBA" id="ARBA00023295"/>
    </source>
</evidence>
<evidence type="ECO:0000313" key="7">
    <source>
        <dbReference type="Proteomes" id="UP000644507"/>
    </source>
</evidence>
<dbReference type="Gene3D" id="3.20.20.80">
    <property type="entry name" value="Glycosidases"/>
    <property type="match status" value="1"/>
</dbReference>
<comment type="caution">
    <text evidence="6">The sequence shown here is derived from an EMBL/GenBank/DDBJ whole genome shotgun (WGS) entry which is preliminary data.</text>
</comment>
<dbReference type="RefSeq" id="WP_189574422.1">
    <property type="nucleotide sequence ID" value="NZ_BMXI01000024.1"/>
</dbReference>
<keyword evidence="2" id="KW-0378">Hydrolase</keyword>
<dbReference type="SUPFAM" id="SSF51445">
    <property type="entry name" value="(Trans)glycosidases"/>
    <property type="match status" value="1"/>
</dbReference>
<dbReference type="InterPro" id="IPR051913">
    <property type="entry name" value="GH2_Domain-Containing"/>
</dbReference>
<dbReference type="EMBL" id="BMXI01000024">
    <property type="protein sequence ID" value="GHC67540.1"/>
    <property type="molecule type" value="Genomic_DNA"/>
</dbReference>
<feature type="chain" id="PRO_5036712032" description="Fibronectin type-III domain-containing protein" evidence="4">
    <location>
        <begin position="21"/>
        <end position="1056"/>
    </location>
</feature>
<dbReference type="InterPro" id="IPR006104">
    <property type="entry name" value="Glyco_hydro_2_N"/>
</dbReference>
<sequence>MRSLLILLILLATLSLVSTAWGTEQTEEKLPLNGDWKFYAIYGEGSNYMQIQESETDLVIDNKNPNVEAKGSWRSLQQGERNSKFYGEDYQQHSFTLTSLKGGNKEDDSYFRFYPKFEKSGYYEAFNFYPFASHLTTQYNVKHAGGITTQYLSQRVFCNEWNSLGIYRFDKDEENYVELTAIVSGAVAADAVMFREISEEKYLQAKQEPDQVYRRDFDDADWHDLEVPGHWGMLNEFSNYTGKAWYRRTIELPDDWKKQPDERYYLKFGGVYHLSTVYLNGKLIGKQRGGFTPFEFDVTDALDFDGKNVLAVQVDNSAVVGATWNWGGIIRDVSLTKNHDVRIDYQYIYAEPDLTTGAAKLTLKVRIENNSSETRTIKVDSRIKDGEEIAALKGSIQIEPNSQEDVVLETVLDPSLVKLWHFDHPKLYQIETTISESEKLLHRKDDHFGIRKVELTDSQLLLNGEPVRLAGYNRVSEHRYWGSSEPLHVLEEDVDLMKEAGANFMRIMHGTQDKKLFDVCDRKGILIFEEANVRDLDNDEFRANYYPVAQLEKEKGITLNPEEEEILILDEPYVKLRDEHGAEVTEKNYFLSKYWLKGMIERDLNHPCIIGWSVGNELNNHFEYGKAAMAYVKEELDPYRLVTCVSNSGQKEEYTPETDPNTFVDLIMHNMYRWQGEPQEILNTLRTKWPDKPVFISEFGFDPFPSTALDGDKEIFSEWTNNFRDKNEFVIGTSMWTFNDYRSAYAGTTAEENRVWGVINSWRQKRRLFDRIKKEHASVKGIEVSNLNLETGTADVSMPIRGERDYPSHAMRGYKLRYQFTDTKGKVTFSDAIALPDIQPTDGEWNGSIKWEGDQSDALDLTLSLIAPTQYSRLDQTISFQNALTPEISEVLPGKNSVRVLFDAVPNATEYFVTYEGSDGEVHESYKTIENRIDVEGLEEGKSYSFRLLALNDKGNSEPSTAVKATVGKNELPPIIWDSFITGDKLVIGYSSDFDDGDYTVKYGASQDNLNQEFVSNVRGMMSIDLQGQDEVFFKMKRGVESGESHWSETVKATRR</sequence>
<dbReference type="Pfam" id="PF00703">
    <property type="entry name" value="Glyco_hydro_2"/>
    <property type="match status" value="1"/>
</dbReference>
<dbReference type="InterPro" id="IPR008979">
    <property type="entry name" value="Galactose-bd-like_sf"/>
</dbReference>
<dbReference type="InterPro" id="IPR036156">
    <property type="entry name" value="Beta-gal/glucu_dom_sf"/>
</dbReference>
<dbReference type="InterPro" id="IPR006102">
    <property type="entry name" value="Ig-like_GH2"/>
</dbReference>
<feature type="signal peptide" evidence="4">
    <location>
        <begin position="1"/>
        <end position="20"/>
    </location>
</feature>
<comment type="similarity">
    <text evidence="1">Belongs to the glycosyl hydrolase 2 family.</text>
</comment>
<dbReference type="InterPro" id="IPR003961">
    <property type="entry name" value="FN3_dom"/>
</dbReference>
<evidence type="ECO:0000313" key="6">
    <source>
        <dbReference type="EMBL" id="GHC67540.1"/>
    </source>
</evidence>
<accession>A0A918TXW2</accession>
<dbReference type="InterPro" id="IPR036116">
    <property type="entry name" value="FN3_sf"/>
</dbReference>
<gene>
    <name evidence="6" type="ORF">GCM10007100_39540</name>
</gene>
<organism evidence="6 7">
    <name type="scientific">Roseibacillus persicicus</name>
    <dbReference type="NCBI Taxonomy" id="454148"/>
    <lineage>
        <taxon>Bacteria</taxon>
        <taxon>Pseudomonadati</taxon>
        <taxon>Verrucomicrobiota</taxon>
        <taxon>Verrucomicrobiia</taxon>
        <taxon>Verrucomicrobiales</taxon>
        <taxon>Verrucomicrobiaceae</taxon>
        <taxon>Roseibacillus</taxon>
    </lineage>
</organism>
<dbReference type="Pfam" id="PF02836">
    <property type="entry name" value="Glyco_hydro_2_C"/>
    <property type="match status" value="1"/>
</dbReference>
<dbReference type="Pfam" id="PF02837">
    <property type="entry name" value="Glyco_hydro_2_N"/>
    <property type="match status" value="1"/>
</dbReference>
<dbReference type="Pfam" id="PF25275">
    <property type="entry name" value="Golvesin_C"/>
    <property type="match status" value="1"/>
</dbReference>
<dbReference type="InterPro" id="IPR017853">
    <property type="entry name" value="GH"/>
</dbReference>
<dbReference type="Gene3D" id="2.60.120.260">
    <property type="entry name" value="Galactose-binding domain-like"/>
    <property type="match status" value="1"/>
</dbReference>
<dbReference type="InterPro" id="IPR013783">
    <property type="entry name" value="Ig-like_fold"/>
</dbReference>
<dbReference type="GO" id="GO:0005975">
    <property type="term" value="P:carbohydrate metabolic process"/>
    <property type="evidence" value="ECO:0007669"/>
    <property type="project" value="InterPro"/>
</dbReference>
<dbReference type="Proteomes" id="UP000644507">
    <property type="component" value="Unassembled WGS sequence"/>
</dbReference>
<dbReference type="CDD" id="cd00063">
    <property type="entry name" value="FN3"/>
    <property type="match status" value="1"/>
</dbReference>
<keyword evidence="4" id="KW-0732">Signal</keyword>
<dbReference type="PANTHER" id="PTHR42732:SF1">
    <property type="entry name" value="BETA-MANNOSIDASE"/>
    <property type="match status" value="1"/>
</dbReference>
<evidence type="ECO:0000256" key="2">
    <source>
        <dbReference type="ARBA" id="ARBA00022801"/>
    </source>
</evidence>
<feature type="domain" description="Fibronectin type-III" evidence="5">
    <location>
        <begin position="882"/>
        <end position="970"/>
    </location>
</feature>
<keyword evidence="7" id="KW-1185">Reference proteome</keyword>
<protein>
    <recommendedName>
        <fullName evidence="5">Fibronectin type-III domain-containing protein</fullName>
    </recommendedName>
</protein>
<dbReference type="Gene3D" id="2.60.40.10">
    <property type="entry name" value="Immunoglobulins"/>
    <property type="match status" value="2"/>
</dbReference>
<dbReference type="SUPFAM" id="SSF49303">
    <property type="entry name" value="beta-Galactosidase/glucuronidase domain"/>
    <property type="match status" value="1"/>
</dbReference>
<evidence type="ECO:0000256" key="1">
    <source>
        <dbReference type="ARBA" id="ARBA00007401"/>
    </source>
</evidence>
<dbReference type="SUPFAM" id="SSF49785">
    <property type="entry name" value="Galactose-binding domain-like"/>
    <property type="match status" value="1"/>
</dbReference>
<dbReference type="PANTHER" id="PTHR42732">
    <property type="entry name" value="BETA-GALACTOSIDASE"/>
    <property type="match status" value="1"/>
</dbReference>
<dbReference type="InterPro" id="IPR033803">
    <property type="entry name" value="CBD-like_Golvesin-Xly"/>
</dbReference>
<keyword evidence="3" id="KW-0326">Glycosidase</keyword>
<name>A0A918TXW2_9BACT</name>
<dbReference type="SUPFAM" id="SSF49265">
    <property type="entry name" value="Fibronectin type III"/>
    <property type="match status" value="1"/>
</dbReference>
<reference evidence="6" key="2">
    <citation type="submission" date="2020-09" db="EMBL/GenBank/DDBJ databases">
        <authorList>
            <person name="Sun Q."/>
            <person name="Kim S."/>
        </authorList>
    </citation>
    <scope>NUCLEOTIDE SEQUENCE</scope>
    <source>
        <strain evidence="6">KCTC 12988</strain>
    </source>
</reference>
<reference evidence="6" key="1">
    <citation type="journal article" date="2014" name="Int. J. Syst. Evol. Microbiol.">
        <title>Complete genome sequence of Corynebacterium casei LMG S-19264T (=DSM 44701T), isolated from a smear-ripened cheese.</title>
        <authorList>
            <consortium name="US DOE Joint Genome Institute (JGI-PGF)"/>
            <person name="Walter F."/>
            <person name="Albersmeier A."/>
            <person name="Kalinowski J."/>
            <person name="Ruckert C."/>
        </authorList>
    </citation>
    <scope>NUCLEOTIDE SEQUENCE</scope>
    <source>
        <strain evidence="6">KCTC 12988</strain>
    </source>
</reference>
<dbReference type="Pfam" id="PF00041">
    <property type="entry name" value="fn3"/>
    <property type="match status" value="1"/>
</dbReference>
<dbReference type="PROSITE" id="PS50853">
    <property type="entry name" value="FN3"/>
    <property type="match status" value="1"/>
</dbReference>
<dbReference type="GO" id="GO:0004553">
    <property type="term" value="F:hydrolase activity, hydrolyzing O-glycosyl compounds"/>
    <property type="evidence" value="ECO:0007669"/>
    <property type="project" value="InterPro"/>
</dbReference>
<proteinExistence type="inferred from homology"/>
<dbReference type="AlphaFoldDB" id="A0A918TXW2"/>